<dbReference type="AlphaFoldDB" id="A0A931A1Y9"/>
<dbReference type="InterPro" id="IPR001128">
    <property type="entry name" value="Cyt_P450"/>
</dbReference>
<dbReference type="EMBL" id="JADOGI010000005">
    <property type="protein sequence ID" value="MBF8184722.1"/>
    <property type="molecule type" value="Genomic_DNA"/>
</dbReference>
<gene>
    <name evidence="5" type="ORF">ITP53_02985</name>
</gene>
<dbReference type="RefSeq" id="WP_195893711.1">
    <property type="nucleotide sequence ID" value="NZ_JADOGI010000005.1"/>
</dbReference>
<dbReference type="Gene3D" id="1.10.630.10">
    <property type="entry name" value="Cytochrome P450"/>
    <property type="match status" value="1"/>
</dbReference>
<dbReference type="Proteomes" id="UP000605361">
    <property type="component" value="Unassembled WGS sequence"/>
</dbReference>
<organism evidence="5 6">
    <name type="scientific">Nonomuraea cypriaca</name>
    <dbReference type="NCBI Taxonomy" id="1187855"/>
    <lineage>
        <taxon>Bacteria</taxon>
        <taxon>Bacillati</taxon>
        <taxon>Actinomycetota</taxon>
        <taxon>Actinomycetes</taxon>
        <taxon>Streptosporangiales</taxon>
        <taxon>Streptosporangiaceae</taxon>
        <taxon>Nonomuraea</taxon>
    </lineage>
</organism>
<comment type="caution">
    <text evidence="5">The sequence shown here is derived from an EMBL/GenBank/DDBJ whole genome shotgun (WGS) entry which is preliminary data.</text>
</comment>
<dbReference type="GO" id="GO:0004497">
    <property type="term" value="F:monooxygenase activity"/>
    <property type="evidence" value="ECO:0007669"/>
    <property type="project" value="InterPro"/>
</dbReference>
<dbReference type="PANTHER" id="PTHR24305">
    <property type="entry name" value="CYTOCHROME P450"/>
    <property type="match status" value="1"/>
</dbReference>
<evidence type="ECO:0000256" key="2">
    <source>
        <dbReference type="ARBA" id="ARBA00022723"/>
    </source>
</evidence>
<sequence length="356" mass="39907">MQRRARRPADADDRSATALVRGFRHAAVCEQTGMLAAEAAALAATWPPDQEVEVLSQVNGAVSRMGARYYFGPDAAALTHAEAELARLRTELTHRYLHLPSWMPSPSRTRVYRCHRRLAGRIRAVIDRRLDEGRQEQDLLAAAMHAAQEDDTRPGDRIAYGLATLMVAAQDMPTRASGWIMMELAREPEWADRIAAEAMSLPEDPAKIDAGHLARLRLTDAFVRETLRLHPPTWLVSRTITAPAELGGYQLVPGDHLLLSPYLLHHDRRYFTEPDTFRPERWLRRETADHNPAYLPFGAGPRMCRGAALASTELILITAMMARHHRLRAPATAPYQQDAEGALTPSGLRLTCRRRD</sequence>
<accession>A0A931A1Y9</accession>
<dbReference type="PRINTS" id="PR00465">
    <property type="entry name" value="EP450IV"/>
</dbReference>
<protein>
    <submittedName>
        <fullName evidence="5">Cytochrome P450</fullName>
    </submittedName>
</protein>
<dbReference type="GO" id="GO:0020037">
    <property type="term" value="F:heme binding"/>
    <property type="evidence" value="ECO:0007669"/>
    <property type="project" value="InterPro"/>
</dbReference>
<dbReference type="GO" id="GO:0005506">
    <property type="term" value="F:iron ion binding"/>
    <property type="evidence" value="ECO:0007669"/>
    <property type="project" value="InterPro"/>
</dbReference>
<evidence type="ECO:0000313" key="6">
    <source>
        <dbReference type="Proteomes" id="UP000605361"/>
    </source>
</evidence>
<evidence type="ECO:0000256" key="3">
    <source>
        <dbReference type="ARBA" id="ARBA00023004"/>
    </source>
</evidence>
<dbReference type="GO" id="GO:0016705">
    <property type="term" value="F:oxidoreductase activity, acting on paired donors, with incorporation or reduction of molecular oxygen"/>
    <property type="evidence" value="ECO:0007669"/>
    <property type="project" value="InterPro"/>
</dbReference>
<evidence type="ECO:0000313" key="5">
    <source>
        <dbReference type="EMBL" id="MBF8184722.1"/>
    </source>
</evidence>
<keyword evidence="4" id="KW-0349">Heme</keyword>
<dbReference type="PANTHER" id="PTHR24305:SF166">
    <property type="entry name" value="CYTOCHROME P450 12A4, MITOCHONDRIAL-RELATED"/>
    <property type="match status" value="1"/>
</dbReference>
<keyword evidence="3 4" id="KW-0408">Iron</keyword>
<proteinExistence type="inferred from homology"/>
<dbReference type="InterPro" id="IPR050121">
    <property type="entry name" value="Cytochrome_P450_monoxygenase"/>
</dbReference>
<reference evidence="5" key="1">
    <citation type="submission" date="2020-11" db="EMBL/GenBank/DDBJ databases">
        <title>Whole-genome analyses of Nonomuraea sp. K274.</title>
        <authorList>
            <person name="Veyisoglu A."/>
        </authorList>
    </citation>
    <scope>NUCLEOTIDE SEQUENCE</scope>
    <source>
        <strain evidence="5">K274</strain>
    </source>
</reference>
<dbReference type="SUPFAM" id="SSF48264">
    <property type="entry name" value="Cytochrome P450"/>
    <property type="match status" value="1"/>
</dbReference>
<keyword evidence="2 4" id="KW-0479">Metal-binding</keyword>
<comment type="cofactor">
    <cofactor evidence="4">
        <name>heme</name>
        <dbReference type="ChEBI" id="CHEBI:30413"/>
    </cofactor>
</comment>
<dbReference type="PRINTS" id="PR00385">
    <property type="entry name" value="P450"/>
</dbReference>
<keyword evidence="6" id="KW-1185">Reference proteome</keyword>
<dbReference type="InterPro" id="IPR002403">
    <property type="entry name" value="Cyt_P450_E_grp-IV"/>
</dbReference>
<evidence type="ECO:0000256" key="4">
    <source>
        <dbReference type="PIRSR" id="PIRSR602403-1"/>
    </source>
</evidence>
<feature type="binding site" description="axial binding residue" evidence="4">
    <location>
        <position position="304"/>
    </location>
    <ligand>
        <name>heme</name>
        <dbReference type="ChEBI" id="CHEBI:30413"/>
    </ligand>
    <ligandPart>
        <name>Fe</name>
        <dbReference type="ChEBI" id="CHEBI:18248"/>
    </ligandPart>
</feature>
<comment type="similarity">
    <text evidence="1">Belongs to the cytochrome P450 family.</text>
</comment>
<dbReference type="InterPro" id="IPR036396">
    <property type="entry name" value="Cyt_P450_sf"/>
</dbReference>
<evidence type="ECO:0000256" key="1">
    <source>
        <dbReference type="ARBA" id="ARBA00010617"/>
    </source>
</evidence>
<dbReference type="Pfam" id="PF00067">
    <property type="entry name" value="p450"/>
    <property type="match status" value="1"/>
</dbReference>
<name>A0A931A1Y9_9ACTN</name>